<dbReference type="EMBL" id="CH476737">
    <property type="protein sequence ID" value="EIE83437.1"/>
    <property type="molecule type" value="Genomic_DNA"/>
</dbReference>
<dbReference type="RefSeq" id="XP_067518833.1">
    <property type="nucleotide sequence ID" value="XM_067662732.1"/>
</dbReference>
<organism evidence="1 2">
    <name type="scientific">Rhizopus delemar (strain RA 99-880 / ATCC MYA-4621 / FGSC 9543 / NRRL 43880)</name>
    <name type="common">Mucormycosis agent</name>
    <name type="synonym">Rhizopus arrhizus var. delemar</name>
    <dbReference type="NCBI Taxonomy" id="246409"/>
    <lineage>
        <taxon>Eukaryota</taxon>
        <taxon>Fungi</taxon>
        <taxon>Fungi incertae sedis</taxon>
        <taxon>Mucoromycota</taxon>
        <taxon>Mucoromycotina</taxon>
        <taxon>Mucoromycetes</taxon>
        <taxon>Mucorales</taxon>
        <taxon>Mucorineae</taxon>
        <taxon>Rhizopodaceae</taxon>
        <taxon>Rhizopus</taxon>
    </lineage>
</organism>
<protein>
    <submittedName>
        <fullName evidence="1">Uncharacterized protein</fullName>
    </submittedName>
</protein>
<dbReference type="GeneID" id="93615113"/>
<dbReference type="AlphaFoldDB" id="I1C4Q7"/>
<evidence type="ECO:0000313" key="2">
    <source>
        <dbReference type="Proteomes" id="UP000009138"/>
    </source>
</evidence>
<dbReference type="InParanoid" id="I1C4Q7"/>
<dbReference type="Proteomes" id="UP000009138">
    <property type="component" value="Unassembled WGS sequence"/>
</dbReference>
<sequence>MHFYYANSSLKNVRTPYISLSLVSPNKDIM</sequence>
<proteinExistence type="predicted"/>
<gene>
    <name evidence="1" type="ORF">RO3G_08142</name>
</gene>
<dbReference type="VEuPathDB" id="FungiDB:RO3G_08142"/>
<name>I1C4Q7_RHIO9</name>
<reference evidence="1 2" key="1">
    <citation type="journal article" date="2009" name="PLoS Genet.">
        <title>Genomic analysis of the basal lineage fungus Rhizopus oryzae reveals a whole-genome duplication.</title>
        <authorList>
            <person name="Ma L.-J."/>
            <person name="Ibrahim A.S."/>
            <person name="Skory C."/>
            <person name="Grabherr M.G."/>
            <person name="Burger G."/>
            <person name="Butler M."/>
            <person name="Elias M."/>
            <person name="Idnurm A."/>
            <person name="Lang B.F."/>
            <person name="Sone T."/>
            <person name="Abe A."/>
            <person name="Calvo S.E."/>
            <person name="Corrochano L.M."/>
            <person name="Engels R."/>
            <person name="Fu J."/>
            <person name="Hansberg W."/>
            <person name="Kim J.-M."/>
            <person name="Kodira C.D."/>
            <person name="Koehrsen M.J."/>
            <person name="Liu B."/>
            <person name="Miranda-Saavedra D."/>
            <person name="O'Leary S."/>
            <person name="Ortiz-Castellanos L."/>
            <person name="Poulter R."/>
            <person name="Rodriguez-Romero J."/>
            <person name="Ruiz-Herrera J."/>
            <person name="Shen Y.-Q."/>
            <person name="Zeng Q."/>
            <person name="Galagan J."/>
            <person name="Birren B.W."/>
            <person name="Cuomo C.A."/>
            <person name="Wickes B.L."/>
        </authorList>
    </citation>
    <scope>NUCLEOTIDE SEQUENCE [LARGE SCALE GENOMIC DNA]</scope>
    <source>
        <strain evidence="2">RA 99-880 / ATCC MYA-4621 / FGSC 9543 / NRRL 43880</strain>
    </source>
</reference>
<accession>I1C4Q7</accession>
<evidence type="ECO:0000313" key="1">
    <source>
        <dbReference type="EMBL" id="EIE83437.1"/>
    </source>
</evidence>
<keyword evidence="2" id="KW-1185">Reference proteome</keyword>